<feature type="coiled-coil region" evidence="6">
    <location>
        <begin position="167"/>
        <end position="201"/>
    </location>
</feature>
<dbReference type="STRING" id="52689.AKG39_11045"/>
<dbReference type="GO" id="GO:0005524">
    <property type="term" value="F:ATP binding"/>
    <property type="evidence" value="ECO:0007669"/>
    <property type="project" value="UniProtKB-UniRule"/>
</dbReference>
<dbReference type="SUPFAM" id="SSF75553">
    <property type="entry name" value="Smc hinge domain"/>
    <property type="match status" value="1"/>
</dbReference>
<dbReference type="SMART" id="SM00968">
    <property type="entry name" value="SMC_hinge"/>
    <property type="match status" value="1"/>
</dbReference>
<dbReference type="InterPro" id="IPR027417">
    <property type="entry name" value="P-loop_NTPase"/>
</dbReference>
<keyword evidence="9" id="KW-1185">Reference proteome</keyword>
<dbReference type="GO" id="GO:0003677">
    <property type="term" value="F:DNA binding"/>
    <property type="evidence" value="ECO:0007669"/>
    <property type="project" value="UniProtKB-UniRule"/>
</dbReference>
<dbReference type="GO" id="GO:0030261">
    <property type="term" value="P:chromosome condensation"/>
    <property type="evidence" value="ECO:0007669"/>
    <property type="project" value="InterPro"/>
</dbReference>
<feature type="domain" description="SMC hinge" evidence="7">
    <location>
        <begin position="525"/>
        <end position="644"/>
    </location>
</feature>
<dbReference type="AlphaFoldDB" id="A0A0L6TZ43"/>
<dbReference type="SUPFAM" id="SSF52540">
    <property type="entry name" value="P-loop containing nucleoside triphosphate hydrolases"/>
    <property type="match status" value="1"/>
</dbReference>
<dbReference type="HAMAP" id="MF_01894">
    <property type="entry name" value="Smc_prok"/>
    <property type="match status" value="1"/>
</dbReference>
<dbReference type="Pfam" id="PF02463">
    <property type="entry name" value="SMC_N"/>
    <property type="match status" value="1"/>
</dbReference>
<dbReference type="GO" id="GO:0006260">
    <property type="term" value="P:DNA replication"/>
    <property type="evidence" value="ECO:0007669"/>
    <property type="project" value="UniProtKB-UniRule"/>
</dbReference>
<reference evidence="9" key="1">
    <citation type="submission" date="2015-07" db="EMBL/GenBank/DDBJ databases">
        <title>Draft genome sequence of Acetobacterium bakii DSM 8293, a potential psychrophilic chemical producer through syngas fermentation.</title>
        <authorList>
            <person name="Song Y."/>
            <person name="Hwang S."/>
            <person name="Cho B.-K."/>
        </authorList>
    </citation>
    <scope>NUCLEOTIDE SEQUENCE [LARGE SCALE GENOMIC DNA]</scope>
    <source>
        <strain evidence="9">DSM 8239</strain>
    </source>
</reference>
<dbReference type="Gene3D" id="3.40.50.300">
    <property type="entry name" value="P-loop containing nucleotide triphosphate hydrolases"/>
    <property type="match status" value="2"/>
</dbReference>
<dbReference type="InterPro" id="IPR010935">
    <property type="entry name" value="SMC_hinge"/>
</dbReference>
<dbReference type="GO" id="GO:0016887">
    <property type="term" value="F:ATP hydrolysis activity"/>
    <property type="evidence" value="ECO:0007669"/>
    <property type="project" value="InterPro"/>
</dbReference>
<keyword evidence="2 6" id="KW-0547">Nucleotide-binding</keyword>
<accession>A0A0L6TZ43</accession>
<dbReference type="NCBIfam" id="TIGR02168">
    <property type="entry name" value="SMC_prok_B"/>
    <property type="match status" value="1"/>
</dbReference>
<dbReference type="InterPro" id="IPR003395">
    <property type="entry name" value="RecF/RecN/SMC_N"/>
</dbReference>
<keyword evidence="5 6" id="KW-0238">DNA-binding</keyword>
<comment type="function">
    <text evidence="6">Required for chromosome condensation and partitioning.</text>
</comment>
<organism evidence="8 9">
    <name type="scientific">Acetobacterium bakii</name>
    <dbReference type="NCBI Taxonomy" id="52689"/>
    <lineage>
        <taxon>Bacteria</taxon>
        <taxon>Bacillati</taxon>
        <taxon>Bacillota</taxon>
        <taxon>Clostridia</taxon>
        <taxon>Eubacteriales</taxon>
        <taxon>Eubacteriaceae</taxon>
        <taxon>Acetobacterium</taxon>
    </lineage>
</organism>
<dbReference type="InterPro" id="IPR036277">
    <property type="entry name" value="SMC_hinge_sf"/>
</dbReference>
<dbReference type="OrthoDB" id="9808768at2"/>
<gene>
    <name evidence="6" type="primary">smc</name>
    <name evidence="8" type="ORF">AKG39_11045</name>
</gene>
<dbReference type="PIRSF" id="PIRSF005719">
    <property type="entry name" value="SMC"/>
    <property type="match status" value="1"/>
</dbReference>
<evidence type="ECO:0000256" key="5">
    <source>
        <dbReference type="ARBA" id="ARBA00023125"/>
    </source>
</evidence>
<dbReference type="GO" id="GO:0007062">
    <property type="term" value="P:sister chromatid cohesion"/>
    <property type="evidence" value="ECO:0007669"/>
    <property type="project" value="InterPro"/>
</dbReference>
<protein>
    <recommendedName>
        <fullName evidence="6">Chromosome partition protein Smc</fullName>
    </recommendedName>
</protein>
<evidence type="ECO:0000313" key="9">
    <source>
        <dbReference type="Proteomes" id="UP000036873"/>
    </source>
</evidence>
<dbReference type="GO" id="GO:0005737">
    <property type="term" value="C:cytoplasm"/>
    <property type="evidence" value="ECO:0007669"/>
    <property type="project" value="UniProtKB-SubCell"/>
</dbReference>
<feature type="coiled-coil region" evidence="6">
    <location>
        <begin position="829"/>
        <end position="863"/>
    </location>
</feature>
<dbReference type="PATRIC" id="fig|52689.4.peg.1433"/>
<comment type="subcellular location">
    <subcellularLocation>
        <location evidence="6">Cytoplasm</location>
    </subcellularLocation>
</comment>
<evidence type="ECO:0000256" key="1">
    <source>
        <dbReference type="ARBA" id="ARBA00022490"/>
    </source>
</evidence>
<dbReference type="InterPro" id="IPR024704">
    <property type="entry name" value="SMC"/>
</dbReference>
<evidence type="ECO:0000256" key="6">
    <source>
        <dbReference type="HAMAP-Rule" id="MF_01894"/>
    </source>
</evidence>
<dbReference type="PANTHER" id="PTHR43977">
    <property type="entry name" value="STRUCTURAL MAINTENANCE OF CHROMOSOMES PROTEIN 3"/>
    <property type="match status" value="1"/>
</dbReference>
<keyword evidence="4 6" id="KW-0175">Coiled coil</keyword>
<dbReference type="InterPro" id="IPR011890">
    <property type="entry name" value="SMC_prok"/>
</dbReference>
<comment type="subunit">
    <text evidence="6">Homodimer.</text>
</comment>
<dbReference type="Gene3D" id="6.10.140.1720">
    <property type="match status" value="1"/>
</dbReference>
<evidence type="ECO:0000256" key="2">
    <source>
        <dbReference type="ARBA" id="ARBA00022741"/>
    </source>
</evidence>
<dbReference type="GO" id="GO:0005694">
    <property type="term" value="C:chromosome"/>
    <property type="evidence" value="ECO:0007669"/>
    <property type="project" value="InterPro"/>
</dbReference>
<evidence type="ECO:0000256" key="4">
    <source>
        <dbReference type="ARBA" id="ARBA00023054"/>
    </source>
</evidence>
<dbReference type="Proteomes" id="UP000036873">
    <property type="component" value="Unassembled WGS sequence"/>
</dbReference>
<dbReference type="Gene3D" id="3.30.70.1620">
    <property type="match status" value="1"/>
</dbReference>
<feature type="coiled-coil region" evidence="6">
    <location>
        <begin position="353"/>
        <end position="380"/>
    </location>
</feature>
<sequence length="1191" mass="135474">MFLKKLHITGFKSFADPVSLEFSKGISAIVGPNGSGKSNITDAIKWVLGEQSIKSLRGKKMEDVIFSGTDKKSPTGYAEVVLVMDNGDGSLVDYPQEVSISRKLYRSGDSDYAINKKSCKLKDVHSIFMDTGLGKNGYSLISQGGIENIIASSPGELRSIFEEAVGIVSYKTKKNEAEKKLEQTQNHLDRLRDIMVEIEKQLGPLKNQSRKAKTWLTLHEELKTVDLVVFYEKMTTALKTMTQLREDFTCQCGLCESDEKNIEVKDALYQKLTIHNRELEFLADMAKNKLTAQRSELEQAQQNDIRNKSRIEANNITAERLGKEMADVDGEITENNKKITDLQETAGQKTELLKIHRSKQEKLEITLNELLREEQTEKEREKIHQESVASNQVKRQSLEEKLLECRVGIQETKTEADFVNQRLAVLAQEQTLINESLKELALKTRAFSDEKAAFETRHQKLLETFNRAKLTQENLSSEQHTLSNNRKVNASKKDYLENVQRNYQDYFPAIRKLMTSEKILGDVIHVVYGPVGELISMDSRFTQAIDIALGGKSQNIVVKNVRTASACINLLKTQRLGRATFLPLDNLRYSLIDAKTRELLKGLSGFEGIASELVKTTAAYEKAIDSLLGRTIVARDFSAGKEIQRSLQGKFTIVTLEGEIFYPGGAIVGGQNKDSRQSPLFKKAEIEKLGKEMAHQEELLLKLHEKEQTGIQALLQYKNELKEIEANYNLCKQKIWENNKELDDLNQKKETNQQLSQELKEKETGLTHRLHELSEALILAENSHNKVKQQPQKDQAPGDAVDDIRHQLDNLRPEISQGQMEVTRLNGEINGYEQQCSIIREQLNRQLERKSQLEKEISQYNSESFELTQSQKVLEIEILRLTAELASHLEKNRTNMDQQKENTTVLEALREEIKTINHDLIIHNDAKNKLETKISGLQINMDHWEEGIYASYEMNYIMVQDVYKELMAKQDAEELDLSEERQRELKGKIAGLGNVNLSAIDDYEEIVERHGFMKEQLEDLDSGKRELLDIINSLYDAMTDQFKEKFIILQEKFTRIFGILFEGGRAYLEFTDPTGILEGGIELVAQPPGKRLRHISLLSGGEKSMVAIALLFSFLEINPSPFCVIDEIDAALDDHNIFRYISYLKKIAENNQFITITHRLKTLEVCDNLYGVSMSGDGVSQLVSVRISDYV</sequence>
<keyword evidence="3 6" id="KW-0067">ATP-binding</keyword>
<feature type="coiled-coil region" evidence="6">
    <location>
        <begin position="686"/>
        <end position="790"/>
    </location>
</feature>
<feature type="binding site" evidence="6">
    <location>
        <begin position="32"/>
        <end position="39"/>
    </location>
    <ligand>
        <name>ATP</name>
        <dbReference type="ChEBI" id="CHEBI:30616"/>
    </ligand>
</feature>
<keyword evidence="1 6" id="KW-0963">Cytoplasm</keyword>
<comment type="similarity">
    <text evidence="6">Belongs to the SMC family.</text>
</comment>
<comment type="caution">
    <text evidence="8">The sequence shown here is derived from an EMBL/GenBank/DDBJ whole genome shotgun (WGS) entry which is preliminary data.</text>
</comment>
<evidence type="ECO:0000259" key="7">
    <source>
        <dbReference type="SMART" id="SM00968"/>
    </source>
</evidence>
<comment type="domain">
    <text evidence="6">Contains large globular domains required for ATP hydrolysis at each terminus and a third globular domain forming a flexible hinge near the middle of the molecule. These domains are separated by coiled-coil structures.</text>
</comment>
<name>A0A0L6TZ43_9FIRM</name>
<dbReference type="EMBL" id="LGYO01000027">
    <property type="protein sequence ID" value="KNZ41523.1"/>
    <property type="molecule type" value="Genomic_DNA"/>
</dbReference>
<proteinExistence type="inferred from homology"/>
<dbReference type="GO" id="GO:0007059">
    <property type="term" value="P:chromosome segregation"/>
    <property type="evidence" value="ECO:0007669"/>
    <property type="project" value="UniProtKB-UniRule"/>
</dbReference>
<evidence type="ECO:0000313" key="8">
    <source>
        <dbReference type="EMBL" id="KNZ41523.1"/>
    </source>
</evidence>
<dbReference type="RefSeq" id="WP_050740455.1">
    <property type="nucleotide sequence ID" value="NZ_LGYO01000027.1"/>
</dbReference>
<evidence type="ECO:0000256" key="3">
    <source>
        <dbReference type="ARBA" id="ARBA00022840"/>
    </source>
</evidence>
<dbReference type="Gene3D" id="1.20.1060.20">
    <property type="match status" value="1"/>
</dbReference>
<dbReference type="Pfam" id="PF06470">
    <property type="entry name" value="SMC_hinge"/>
    <property type="match status" value="1"/>
</dbReference>